<keyword evidence="9 13" id="KW-1015">Disulfide bond</keyword>
<dbReference type="CDD" id="cd02961">
    <property type="entry name" value="PDI_a_family"/>
    <property type="match status" value="1"/>
</dbReference>
<evidence type="ECO:0000256" key="12">
    <source>
        <dbReference type="ARBA" id="ARBA00039846"/>
    </source>
</evidence>
<dbReference type="InterPro" id="IPR005788">
    <property type="entry name" value="PDI_thioredoxin-like_dom"/>
</dbReference>
<evidence type="ECO:0000256" key="2">
    <source>
        <dbReference type="ARBA" id="ARBA00002692"/>
    </source>
</evidence>
<dbReference type="CDD" id="cd02982">
    <property type="entry name" value="PDI_b'_family"/>
    <property type="match status" value="1"/>
</dbReference>
<dbReference type="Pfam" id="PF00085">
    <property type="entry name" value="Thioredoxin"/>
    <property type="match status" value="2"/>
</dbReference>
<feature type="disulfide bond" description="Redox-active" evidence="13">
    <location>
        <begin position="435"/>
        <end position="438"/>
    </location>
</feature>
<sequence>LGIPNKIPALPNVVQKDQANGGTISEIQKTLTTRRLLITPLLTSFTSLRFCLDIMRTSAVLSLVGLATAAFASDVVDLTGSTFPDFAAQDLTLIEFFAPWCGHCKALAPHYEEAATILKKDKIPIAKVDCTVESDLCSSQGVNGYPTLKVFRKGVPAEYGGTRKTDGIVSYMKKQALPAVSDVTAENHDEFKTADKVVLVAYVDESDSKTQKTFREFADQYRDDYLFGLSTDAAAIAAANVKPPAVVMYKTFDEGRNELEGKISSESLLTFAKEHSVPLLDEISPDNFATYAEAGIPLAYIFVPANDPKREEIVKAIEPVAREHKGKINFVWIDSNKFADHAKSLNLQEPTWPAFAIQNIQAMTKFPLDQSKTVDFATVSSFVKDFANGKIQPSIKSQKAPAVQDEPVYVLVADEFDKVVAEDKDLLVEFYAPWCGHCKKLKPTWDTLGERYSNAKSKITVAKFDATENDIPSTAGFRVAGFPTIKFKAAGSSEWISYEGDRSLESFVEFLEANATNDINSPDDEEAELEGESEVKSGRHDELPHDLVIASRIDEATKRGWDGKQLTVKTVGGWEACTEPKKLETVEELWLVHPHCATSETLPLSIPNAKRLHVYLTKSPPEAMSASSVTAGPAYRQLGSPNLTLLHLEGGVLDLYPSHNSFDKLETVILRDIRHWGPQSTFMGTWGRTTIRNFCVIREQILRERDFGQLPSTLEHLAYGPPRQRKSEIFPLDPGINLPASLRTVTLVLPSNDRGRYSAFDDSLRQICEARTIALDVFLEGPGDAAFDCEEWALS</sequence>
<dbReference type="GO" id="GO:0006457">
    <property type="term" value="P:protein folding"/>
    <property type="evidence" value="ECO:0007669"/>
    <property type="project" value="TreeGrafter"/>
</dbReference>
<comment type="catalytic activity">
    <reaction evidence="1 15">
        <text>Catalyzes the rearrangement of -S-S- bonds in proteins.</text>
        <dbReference type="EC" id="5.3.4.1"/>
    </reaction>
</comment>
<dbReference type="FunFam" id="3.40.30.10:FF:000139">
    <property type="entry name" value="Protein disulfide-isomerase"/>
    <property type="match status" value="1"/>
</dbReference>
<feature type="domain" description="Thioredoxin" evidence="17">
    <location>
        <begin position="62"/>
        <end position="177"/>
    </location>
</feature>
<dbReference type="GO" id="GO:0003756">
    <property type="term" value="F:protein disulfide isomerase activity"/>
    <property type="evidence" value="ECO:0007669"/>
    <property type="project" value="UniProtKB-EC"/>
</dbReference>
<keyword evidence="6" id="KW-0732">Signal</keyword>
<feature type="disulfide bond" description="Redox-active" evidence="13">
    <location>
        <begin position="101"/>
        <end position="104"/>
    </location>
</feature>
<evidence type="ECO:0000256" key="10">
    <source>
        <dbReference type="ARBA" id="ARBA00023235"/>
    </source>
</evidence>
<dbReference type="InterPro" id="IPR005792">
    <property type="entry name" value="Prot_disulphide_isomerase"/>
</dbReference>
<dbReference type="PROSITE" id="PS00194">
    <property type="entry name" value="THIOREDOXIN_1"/>
    <property type="match status" value="2"/>
</dbReference>
<evidence type="ECO:0000256" key="13">
    <source>
        <dbReference type="PIRSR" id="PIRSR605792-51"/>
    </source>
</evidence>
<dbReference type="SUPFAM" id="SSF52833">
    <property type="entry name" value="Thioredoxin-like"/>
    <property type="match status" value="4"/>
</dbReference>
<evidence type="ECO:0000259" key="17">
    <source>
        <dbReference type="PROSITE" id="PS51352"/>
    </source>
</evidence>
<dbReference type="PRINTS" id="PR00421">
    <property type="entry name" value="THIOREDOXIN"/>
</dbReference>
<evidence type="ECO:0000256" key="14">
    <source>
        <dbReference type="RuleBase" id="RU004208"/>
    </source>
</evidence>
<dbReference type="FunFam" id="3.40.30.10:FF:000017">
    <property type="entry name" value="Protein disulfide-isomerase A4"/>
    <property type="match status" value="1"/>
</dbReference>
<keyword evidence="7" id="KW-0677">Repeat</keyword>
<accession>A0A0K3CT26</accession>
<dbReference type="PANTHER" id="PTHR18929">
    <property type="entry name" value="PROTEIN DISULFIDE ISOMERASE"/>
    <property type="match status" value="1"/>
</dbReference>
<reference evidence="18 19" key="1">
    <citation type="submission" date="2015-07" db="EMBL/GenBank/DDBJ databases">
        <authorList>
            <person name="Cajimat M.N.B."/>
            <person name="Milazzo M.L."/>
            <person name="Fulhorst C.F."/>
        </authorList>
    </citation>
    <scope>NUCLEOTIDE SEQUENCE [LARGE SCALE GENOMIC DNA]</scope>
    <source>
        <strain evidence="18">Single colony</strain>
    </source>
</reference>
<name>A0A0K3CT26_RHOTO</name>
<evidence type="ECO:0000256" key="9">
    <source>
        <dbReference type="ARBA" id="ARBA00023157"/>
    </source>
</evidence>
<evidence type="ECO:0000256" key="5">
    <source>
        <dbReference type="ARBA" id="ARBA00012723"/>
    </source>
</evidence>
<evidence type="ECO:0000313" key="19">
    <source>
        <dbReference type="Proteomes" id="UP000199069"/>
    </source>
</evidence>
<evidence type="ECO:0000256" key="16">
    <source>
        <dbReference type="SAM" id="MobiDB-lite"/>
    </source>
</evidence>
<dbReference type="FunFam" id="3.40.30.10:FF:000185">
    <property type="entry name" value="Protein disulfide-isomerase"/>
    <property type="match status" value="1"/>
</dbReference>
<dbReference type="PANTHER" id="PTHR18929:SF132">
    <property type="entry name" value="PROTEIN DISULFIDE-ISOMERASE A3"/>
    <property type="match status" value="1"/>
</dbReference>
<dbReference type="GO" id="GO:0005788">
    <property type="term" value="C:endoplasmic reticulum lumen"/>
    <property type="evidence" value="ECO:0007669"/>
    <property type="project" value="UniProtKB-SubCell"/>
</dbReference>
<evidence type="ECO:0000256" key="11">
    <source>
        <dbReference type="ARBA" id="ARBA00023284"/>
    </source>
</evidence>
<dbReference type="PROSITE" id="PS51352">
    <property type="entry name" value="THIOREDOXIN_2"/>
    <property type="match status" value="2"/>
</dbReference>
<dbReference type="CDD" id="cd02995">
    <property type="entry name" value="PDI_a_PDI_a'_C"/>
    <property type="match status" value="1"/>
</dbReference>
<dbReference type="GO" id="GO:0034976">
    <property type="term" value="P:response to endoplasmic reticulum stress"/>
    <property type="evidence" value="ECO:0007669"/>
    <property type="project" value="TreeGrafter"/>
</dbReference>
<feature type="compositionally biased region" description="Acidic residues" evidence="16">
    <location>
        <begin position="521"/>
        <end position="532"/>
    </location>
</feature>
<dbReference type="InterPro" id="IPR017937">
    <property type="entry name" value="Thioredoxin_CS"/>
</dbReference>
<feature type="region of interest" description="Disordered" evidence="16">
    <location>
        <begin position="515"/>
        <end position="539"/>
    </location>
</feature>
<gene>
    <name evidence="18" type="primary">FGENESH: predicted gene_13.52</name>
    <name evidence="18" type="ORF">BN2166_0062220</name>
</gene>
<dbReference type="NCBIfam" id="TIGR01130">
    <property type="entry name" value="ER_PDI_fam"/>
    <property type="match status" value="1"/>
</dbReference>
<feature type="non-terminal residue" evidence="18">
    <location>
        <position position="795"/>
    </location>
</feature>
<keyword evidence="10 15" id="KW-0413">Isomerase</keyword>
<dbReference type="Pfam" id="PF13848">
    <property type="entry name" value="Thioredoxin_6"/>
    <property type="match status" value="1"/>
</dbReference>
<evidence type="ECO:0000256" key="8">
    <source>
        <dbReference type="ARBA" id="ARBA00022824"/>
    </source>
</evidence>
<comment type="similarity">
    <text evidence="4 14">Belongs to the protein disulfide isomerase family.</text>
</comment>
<dbReference type="InterPro" id="IPR036249">
    <property type="entry name" value="Thioredoxin-like_sf"/>
</dbReference>
<organism evidence="18 19">
    <name type="scientific">Rhodotorula toruloides</name>
    <name type="common">Yeast</name>
    <name type="synonym">Rhodosporidium toruloides</name>
    <dbReference type="NCBI Taxonomy" id="5286"/>
    <lineage>
        <taxon>Eukaryota</taxon>
        <taxon>Fungi</taxon>
        <taxon>Dikarya</taxon>
        <taxon>Basidiomycota</taxon>
        <taxon>Pucciniomycotina</taxon>
        <taxon>Microbotryomycetes</taxon>
        <taxon>Sporidiobolales</taxon>
        <taxon>Sporidiobolaceae</taxon>
        <taxon>Rhodotorula</taxon>
    </lineage>
</organism>
<dbReference type="Proteomes" id="UP000199069">
    <property type="component" value="Unassembled WGS sequence"/>
</dbReference>
<evidence type="ECO:0000256" key="6">
    <source>
        <dbReference type="ARBA" id="ARBA00022729"/>
    </source>
</evidence>
<dbReference type="InterPro" id="IPR013766">
    <property type="entry name" value="Thioredoxin_domain"/>
</dbReference>
<dbReference type="Gene3D" id="3.40.30.10">
    <property type="entry name" value="Glutaredoxin"/>
    <property type="match status" value="4"/>
</dbReference>
<dbReference type="NCBIfam" id="TIGR01126">
    <property type="entry name" value="pdi_dom"/>
    <property type="match status" value="2"/>
</dbReference>
<evidence type="ECO:0000256" key="3">
    <source>
        <dbReference type="ARBA" id="ARBA00004319"/>
    </source>
</evidence>
<comment type="subcellular location">
    <subcellularLocation>
        <location evidence="3">Endoplasmic reticulum lumen</location>
    </subcellularLocation>
</comment>
<keyword evidence="19" id="KW-1185">Reference proteome</keyword>
<evidence type="ECO:0000256" key="7">
    <source>
        <dbReference type="ARBA" id="ARBA00022737"/>
    </source>
</evidence>
<dbReference type="AlphaFoldDB" id="A0A0K3CT26"/>
<keyword evidence="8" id="KW-0256">Endoplasmic reticulum</keyword>
<evidence type="ECO:0000256" key="4">
    <source>
        <dbReference type="ARBA" id="ARBA00006347"/>
    </source>
</evidence>
<comment type="function">
    <text evidence="2">Participates in the folding of proteins containing disulfide bonds, may be involved in glycosylation, prolyl hydroxylation and triglyceride transfer.</text>
</comment>
<evidence type="ECO:0000313" key="18">
    <source>
        <dbReference type="EMBL" id="CTR10361.1"/>
    </source>
</evidence>
<evidence type="ECO:0000256" key="15">
    <source>
        <dbReference type="RuleBase" id="RU361130"/>
    </source>
</evidence>
<protein>
    <recommendedName>
        <fullName evidence="12 15">Protein disulfide-isomerase</fullName>
        <ecNumber evidence="5 15">5.3.4.1</ecNumber>
    </recommendedName>
</protein>
<feature type="non-terminal residue" evidence="18">
    <location>
        <position position="1"/>
    </location>
</feature>
<feature type="domain" description="Thioredoxin" evidence="17">
    <location>
        <begin position="386"/>
        <end position="516"/>
    </location>
</feature>
<dbReference type="EMBL" id="CWKI01000013">
    <property type="protein sequence ID" value="CTR10361.1"/>
    <property type="molecule type" value="Genomic_DNA"/>
</dbReference>
<dbReference type="STRING" id="5286.A0A0K3CT26"/>
<evidence type="ECO:0000256" key="1">
    <source>
        <dbReference type="ARBA" id="ARBA00001182"/>
    </source>
</evidence>
<dbReference type="CDD" id="cd02981">
    <property type="entry name" value="PDI_b_family"/>
    <property type="match status" value="1"/>
</dbReference>
<proteinExistence type="inferred from homology"/>
<dbReference type="EC" id="5.3.4.1" evidence="5 15"/>
<keyword evidence="11 13" id="KW-0676">Redox-active center</keyword>